<sequence>MYSINGCELVEGPIEIDSEGQVQIFVTGTSGRGTRHQRSSQVIQYLIICHPIPLNTYEAGPWLHYYGQVSPEQGSNPIIVHANVATWRAHPPAPSPTNHRPEFTGTITLTTTRRRITGTVLSDQPSAINCRQTPTPSVFVVHVDDLFMDMYGAVLCPRQQLWVAGEMVRRDGHELHLQARLAVPCSCVRNFARHRHAQEAN</sequence>
<dbReference type="Proteomes" id="UP000054564">
    <property type="component" value="Unassembled WGS sequence"/>
</dbReference>
<reference evidence="2" key="1">
    <citation type="submission" date="2014-03" db="EMBL/GenBank/DDBJ databases">
        <title>The Genome Sequence of Puccinia striiformis f. sp. tritici PST-78.</title>
        <authorList>
            <consortium name="The Broad Institute Genome Sequencing Platform"/>
            <person name="Cuomo C."/>
            <person name="Hulbert S."/>
            <person name="Chen X."/>
            <person name="Walker B."/>
            <person name="Young S.K."/>
            <person name="Zeng Q."/>
            <person name="Gargeya S."/>
            <person name="Fitzgerald M."/>
            <person name="Haas B."/>
            <person name="Abouelleil A."/>
            <person name="Alvarado L."/>
            <person name="Arachchi H.M."/>
            <person name="Berlin A.M."/>
            <person name="Chapman S.B."/>
            <person name="Goldberg J."/>
            <person name="Griggs A."/>
            <person name="Gujja S."/>
            <person name="Hansen M."/>
            <person name="Howarth C."/>
            <person name="Imamovic A."/>
            <person name="Larimer J."/>
            <person name="McCowan C."/>
            <person name="Montmayeur A."/>
            <person name="Murphy C."/>
            <person name="Neiman D."/>
            <person name="Pearson M."/>
            <person name="Priest M."/>
            <person name="Roberts A."/>
            <person name="Saif S."/>
            <person name="Shea T."/>
            <person name="Sisk P."/>
            <person name="Sykes S."/>
            <person name="Wortman J."/>
            <person name="Nusbaum C."/>
            <person name="Birren B."/>
        </authorList>
    </citation>
    <scope>NUCLEOTIDE SEQUENCE [LARGE SCALE GENOMIC DNA]</scope>
    <source>
        <strain evidence="2">race PST-78</strain>
    </source>
</reference>
<organism evidence="1 2">
    <name type="scientific">Puccinia striiformis f. sp. tritici PST-78</name>
    <dbReference type="NCBI Taxonomy" id="1165861"/>
    <lineage>
        <taxon>Eukaryota</taxon>
        <taxon>Fungi</taxon>
        <taxon>Dikarya</taxon>
        <taxon>Basidiomycota</taxon>
        <taxon>Pucciniomycotina</taxon>
        <taxon>Pucciniomycetes</taxon>
        <taxon>Pucciniales</taxon>
        <taxon>Pucciniaceae</taxon>
        <taxon>Puccinia</taxon>
    </lineage>
</organism>
<evidence type="ECO:0000313" key="1">
    <source>
        <dbReference type="EMBL" id="KNE90159.1"/>
    </source>
</evidence>
<comment type="caution">
    <text evidence="1">The sequence shown here is derived from an EMBL/GenBank/DDBJ whole genome shotgun (WGS) entry which is preliminary data.</text>
</comment>
<gene>
    <name evidence="1" type="ORF">PSTG_16382</name>
</gene>
<proteinExistence type="predicted"/>
<dbReference type="EMBL" id="AJIL01000272">
    <property type="protein sequence ID" value="KNE90159.1"/>
    <property type="molecule type" value="Genomic_DNA"/>
</dbReference>
<keyword evidence="2" id="KW-1185">Reference proteome</keyword>
<protein>
    <submittedName>
        <fullName evidence="1">Uncharacterized protein</fullName>
    </submittedName>
</protein>
<dbReference type="AlphaFoldDB" id="A0A0L0UTU1"/>
<name>A0A0L0UTU1_9BASI</name>
<evidence type="ECO:0000313" key="2">
    <source>
        <dbReference type="Proteomes" id="UP000054564"/>
    </source>
</evidence>
<accession>A0A0L0UTU1</accession>